<evidence type="ECO:0000313" key="1">
    <source>
        <dbReference type="EMBL" id="JAP15560.1"/>
    </source>
</evidence>
<dbReference type="EMBL" id="GEDG01024998">
    <property type="protein sequence ID" value="JAP15560.1"/>
    <property type="molecule type" value="Transcribed_RNA"/>
</dbReference>
<proteinExistence type="predicted"/>
<protein>
    <submittedName>
        <fullName evidence="1">Putative ovule protein</fullName>
    </submittedName>
</protein>
<organism evidence="1">
    <name type="scientific">Solanum chacoense</name>
    <name type="common">Chaco potato</name>
    <dbReference type="NCBI Taxonomy" id="4108"/>
    <lineage>
        <taxon>Eukaryota</taxon>
        <taxon>Viridiplantae</taxon>
        <taxon>Streptophyta</taxon>
        <taxon>Embryophyta</taxon>
        <taxon>Tracheophyta</taxon>
        <taxon>Spermatophyta</taxon>
        <taxon>Magnoliopsida</taxon>
        <taxon>eudicotyledons</taxon>
        <taxon>Gunneridae</taxon>
        <taxon>Pentapetalae</taxon>
        <taxon>asterids</taxon>
        <taxon>lamiids</taxon>
        <taxon>Solanales</taxon>
        <taxon>Solanaceae</taxon>
        <taxon>Solanoideae</taxon>
        <taxon>Solaneae</taxon>
        <taxon>Solanum</taxon>
    </lineage>
</organism>
<dbReference type="AlphaFoldDB" id="A0A0V0H5K1"/>
<sequence>MEQRDRVINQNNFNKKTKTIKILTWKALLEWKNNMTIETEFSLDSPDYSGNHYTIKRNNHLLIT</sequence>
<name>A0A0V0H5K1_SOLCH</name>
<reference evidence="1" key="1">
    <citation type="submission" date="2015-12" db="EMBL/GenBank/DDBJ databases">
        <title>Gene expression during late stages of embryo sac development: a critical building block for successful pollen-pistil interactions.</title>
        <authorList>
            <person name="Liu Y."/>
            <person name="Joly V."/>
            <person name="Sabar M."/>
            <person name="Matton D.P."/>
        </authorList>
    </citation>
    <scope>NUCLEOTIDE SEQUENCE</scope>
</reference>
<accession>A0A0V0H5K1</accession>